<accession>A0A9X4NXT7</accession>
<evidence type="ECO:0000313" key="2">
    <source>
        <dbReference type="EMBL" id="MDG5978336.1"/>
    </source>
</evidence>
<dbReference type="EMBL" id="AOGK01000036">
    <property type="protein sequence ID" value="MDG5978336.1"/>
    <property type="molecule type" value="Genomic_DNA"/>
</dbReference>
<dbReference type="InterPro" id="IPR011978">
    <property type="entry name" value="YgfB-like"/>
</dbReference>
<feature type="region of interest" description="Disordered" evidence="1">
    <location>
        <begin position="613"/>
        <end position="645"/>
    </location>
</feature>
<dbReference type="Gene3D" id="3.10.450.50">
    <property type="match status" value="1"/>
</dbReference>
<name>A0A9X4NXT7_9BURK</name>
<dbReference type="SUPFAM" id="SSF101327">
    <property type="entry name" value="YgfB-like"/>
    <property type="match status" value="1"/>
</dbReference>
<dbReference type="Pfam" id="PF03695">
    <property type="entry name" value="UPF0149"/>
    <property type="match status" value="1"/>
</dbReference>
<dbReference type="InterPro" id="IPR036255">
    <property type="entry name" value="YgfB-like_sf"/>
</dbReference>
<dbReference type="Proteomes" id="UP001152876">
    <property type="component" value="Unassembled WGS sequence"/>
</dbReference>
<evidence type="ECO:0000313" key="3">
    <source>
        <dbReference type="Proteomes" id="UP001152876"/>
    </source>
</evidence>
<evidence type="ECO:0008006" key="4">
    <source>
        <dbReference type="Google" id="ProtNLM"/>
    </source>
</evidence>
<dbReference type="SUPFAM" id="SSF103642">
    <property type="entry name" value="Sec-C motif"/>
    <property type="match status" value="1"/>
</dbReference>
<evidence type="ECO:0000256" key="1">
    <source>
        <dbReference type="SAM" id="MobiDB-lite"/>
    </source>
</evidence>
<dbReference type="AlphaFoldDB" id="A0A9X4NXT7"/>
<dbReference type="NCBIfam" id="TIGR02292">
    <property type="entry name" value="ygfB_yecA"/>
    <property type="match status" value="1"/>
</dbReference>
<dbReference type="Pfam" id="PF02810">
    <property type="entry name" value="SEC-C"/>
    <property type="match status" value="1"/>
</dbReference>
<keyword evidence="3" id="KW-1185">Reference proteome</keyword>
<reference evidence="2" key="1">
    <citation type="submission" date="2013-01" db="EMBL/GenBank/DDBJ databases">
        <title>Genome draft of Hydrogenophaga taeniospiralis 2K1.</title>
        <authorList>
            <person name="Gomila M."/>
            <person name="Lalucat J."/>
        </authorList>
    </citation>
    <scope>NUCLEOTIDE SEQUENCE</scope>
    <source>
        <strain evidence="2">CCUG 15921</strain>
    </source>
</reference>
<proteinExistence type="predicted"/>
<organism evidence="2 3">
    <name type="scientific">Hydrogenophaga taeniospiralis CCUG 15921</name>
    <dbReference type="NCBI Taxonomy" id="1281780"/>
    <lineage>
        <taxon>Bacteria</taxon>
        <taxon>Pseudomonadati</taxon>
        <taxon>Pseudomonadota</taxon>
        <taxon>Betaproteobacteria</taxon>
        <taxon>Burkholderiales</taxon>
        <taxon>Comamonadaceae</taxon>
        <taxon>Hydrogenophaga</taxon>
    </lineage>
</organism>
<sequence>MNAIFEEAIHRLLDNAPLADFCDWFAPTMAADAQATHPVGPEDVAGALRYQHHVARQLWGHMPVPSNRWRARGVPKLERNAPCHCGSGRKYKQCCAEFEHMPLPLEPETLLVLALDTAGPQWLTGEKLRQVPAQALGYAALNWNDAGLADKTVAVIGPLFADPKGLDARHEVALDALVDAMLRLAQDRPRRELLDRMAKHPDKALATAARCRLVSVLADQGEMEQAWKLFHETSRFNPNDPQLWPLELTLLLVDERQDEARLRAPLLAARARQAGLDDLASELVRMAEEGMGAVHDAMHAAVDDETDLEWIALADATPEAPDTEALRALYRVDRHDIEQDGKTITAVSMRPAKKLAGLNQRWRRRFQVGKPDMTWLDGDVELLLEALPEALSFLQKAPSGWLSAEVLDDLLMAAFTLCDMDPPTPVLKAARRVADHALGVLRAIVGEGQFHWAEADNRPLLRCLAVAVELARMARDDARMAELMRLGLAFNPHDNHGWRWRLAPLLIEQGLHQAALDLMDQYPQDMPPSEHMRAVALFGLGQRKEAEAVLRAAHHSHPVYLNTLLPETMDAPADEPGPGIRVGGAMAAWYHRVEWRPMWVRSGALAWARALKLPEPPPPKPPKTRKPAKPVAARKTASSGPLGMKALSSAFGEKEEKRLKKTCSNYPRLHGLLQAVAWTPNVLMPSTWLAQAMDLHDRMPNSRTEATATKALNDALGVTSQLYNSINQGVLDHLGDPKPPLDDLLAVVCPSDEAVFAWAAGFMQGCELALATWARAGHKVMGSTGPFGRLRALAARATVLDEQGRVLQDDGRPLLQTLDAPTPPPLLLAMSLAELWPVVVASRRAMGG</sequence>
<gene>
    <name evidence="2" type="ORF">H010_24005</name>
</gene>
<comment type="caution">
    <text evidence="2">The sequence shown here is derived from an EMBL/GenBank/DDBJ whole genome shotgun (WGS) entry which is preliminary data.</text>
</comment>
<dbReference type="RefSeq" id="WP_068176218.1">
    <property type="nucleotide sequence ID" value="NZ_AOGK01000036.1"/>
</dbReference>
<dbReference type="InterPro" id="IPR004027">
    <property type="entry name" value="SEC_C_motif"/>
</dbReference>
<protein>
    <recommendedName>
        <fullName evidence="4">SEC-C motif-containing protein</fullName>
    </recommendedName>
</protein>